<keyword evidence="3" id="KW-1185">Reference proteome</keyword>
<evidence type="ECO:0000256" key="1">
    <source>
        <dbReference type="SAM" id="Phobius"/>
    </source>
</evidence>
<reference evidence="2 3" key="1">
    <citation type="submission" date="2020-08" db="EMBL/GenBank/DDBJ databases">
        <title>Genomic Encyclopedia of Type Strains, Phase IV (KMG-IV): sequencing the most valuable type-strain genomes for metagenomic binning, comparative biology and taxonomic classification.</title>
        <authorList>
            <person name="Goeker M."/>
        </authorList>
    </citation>
    <scope>NUCLEOTIDE SEQUENCE [LARGE SCALE GENOMIC DNA]</scope>
    <source>
        <strain evidence="2 3">DSM 27939</strain>
    </source>
</reference>
<keyword evidence="1" id="KW-0812">Transmembrane</keyword>
<feature type="transmembrane region" description="Helical" evidence="1">
    <location>
        <begin position="24"/>
        <end position="43"/>
    </location>
</feature>
<dbReference type="AlphaFoldDB" id="A0A7W8JWW7"/>
<evidence type="ECO:0000313" key="2">
    <source>
        <dbReference type="EMBL" id="MBB5363423.1"/>
    </source>
</evidence>
<keyword evidence="1" id="KW-1133">Transmembrane helix</keyword>
<evidence type="ECO:0000313" key="3">
    <source>
        <dbReference type="Proteomes" id="UP000552709"/>
    </source>
</evidence>
<proteinExistence type="predicted"/>
<dbReference type="Proteomes" id="UP000552709">
    <property type="component" value="Unassembled WGS sequence"/>
</dbReference>
<dbReference type="EMBL" id="JACHFL010000005">
    <property type="protein sequence ID" value="MBB5363423.1"/>
    <property type="molecule type" value="Genomic_DNA"/>
</dbReference>
<organism evidence="2 3">
    <name type="scientific">Deinococcus humi</name>
    <dbReference type="NCBI Taxonomy" id="662880"/>
    <lineage>
        <taxon>Bacteria</taxon>
        <taxon>Thermotogati</taxon>
        <taxon>Deinococcota</taxon>
        <taxon>Deinococci</taxon>
        <taxon>Deinococcales</taxon>
        <taxon>Deinococcaceae</taxon>
        <taxon>Deinococcus</taxon>
    </lineage>
</organism>
<gene>
    <name evidence="2" type="ORF">HNQ08_002521</name>
</gene>
<protein>
    <submittedName>
        <fullName evidence="2">Uncharacterized protein</fullName>
    </submittedName>
</protein>
<comment type="caution">
    <text evidence="2">The sequence shown here is derived from an EMBL/GenBank/DDBJ whole genome shotgun (WGS) entry which is preliminary data.</text>
</comment>
<name>A0A7W8JWW7_9DEIO</name>
<accession>A0A7W8JWW7</accession>
<keyword evidence="1" id="KW-0472">Membrane</keyword>
<dbReference type="RefSeq" id="WP_184132272.1">
    <property type="nucleotide sequence ID" value="NZ_JACHFL010000005.1"/>
</dbReference>
<sequence length="54" mass="5854">MTWLTALTAGLAFAVALVEVRLDSVYPMALALGLAGLVAYGLFRRVEDVRMVLE</sequence>